<sequence>MFSDKPPDSILSFRDMPPHRSEVNPQASSASRLLYKPSYDLQFDLEMAQRRSEKEPRQDELPHPPLSYDDEGQEGDDTSNGLEPNGVEFGSKLETENVFDEETLNSLLLPPSPEYTPGLERELRPNAIFLYNRSVGLLKTEQIISHIIQMVKTRELNFEHLEWIDDFSCVLAFKDKSAAIEAFTTLLLKPDEVEGENGLAEAIDFLSCVPSRPTQDVLAAAADFVFALRPSKPLASSLFETNKPNPLLQPTRPEQLVPFIRFATSLDVKRVRARDHSLFYVLHGDRAGRDGVSTQKASSSFHQSSKRRRVDNPSSRRPGPDDETWSRNRPIARLPSDRRDGRSRHRGAATAADLDDELDRFMCQASTSNDQDGINDHDDGRPGSDDEDSHQRRSKRHEPEREQFSKEDLFPRSRLGAGGGNLNDEVSEDKERQRTPPEDGLRTWIVQADGQTNEEELGEDEELVDEYVEMIDEETGKKIKRLTQSRRRKSRSSGNKGRGSSFGRLFGSSIGRLL</sequence>
<feature type="region of interest" description="Disordered" evidence="1">
    <location>
        <begin position="45"/>
        <end position="88"/>
    </location>
</feature>
<proteinExistence type="predicted"/>
<name>F4RLF3_MELLP</name>
<feature type="compositionally biased region" description="Basic and acidic residues" evidence="1">
    <location>
        <begin position="429"/>
        <end position="441"/>
    </location>
</feature>
<dbReference type="GO" id="GO:0000340">
    <property type="term" value="F:RNA 7-methylguanosine cap binding"/>
    <property type="evidence" value="ECO:0007669"/>
    <property type="project" value="InterPro"/>
</dbReference>
<feature type="compositionally biased region" description="Basic residues" evidence="1">
    <location>
        <begin position="478"/>
        <end position="491"/>
    </location>
</feature>
<reference evidence="3" key="1">
    <citation type="journal article" date="2011" name="Proc. Natl. Acad. Sci. U.S.A.">
        <title>Obligate biotrophy features unraveled by the genomic analysis of rust fungi.</title>
        <authorList>
            <person name="Duplessis S."/>
            <person name="Cuomo C.A."/>
            <person name="Lin Y.-C."/>
            <person name="Aerts A."/>
            <person name="Tisserant E."/>
            <person name="Veneault-Fourrey C."/>
            <person name="Joly D.L."/>
            <person name="Hacquard S."/>
            <person name="Amselem J."/>
            <person name="Cantarel B.L."/>
            <person name="Chiu R."/>
            <person name="Coutinho P.M."/>
            <person name="Feau N."/>
            <person name="Field M."/>
            <person name="Frey P."/>
            <person name="Gelhaye E."/>
            <person name="Goldberg J."/>
            <person name="Grabherr M.G."/>
            <person name="Kodira C.D."/>
            <person name="Kohler A."/>
            <person name="Kuees U."/>
            <person name="Lindquist E.A."/>
            <person name="Lucas S.M."/>
            <person name="Mago R."/>
            <person name="Mauceli E."/>
            <person name="Morin E."/>
            <person name="Murat C."/>
            <person name="Pangilinan J.L."/>
            <person name="Park R."/>
            <person name="Pearson M."/>
            <person name="Quesneville H."/>
            <person name="Rouhier N."/>
            <person name="Sakthikumar S."/>
            <person name="Salamov A.A."/>
            <person name="Schmutz J."/>
            <person name="Selles B."/>
            <person name="Shapiro H."/>
            <person name="Tanguay P."/>
            <person name="Tuskan G.A."/>
            <person name="Henrissat B."/>
            <person name="Van de Peer Y."/>
            <person name="Rouze P."/>
            <person name="Ellis J.G."/>
            <person name="Dodds P.N."/>
            <person name="Schein J.E."/>
            <person name="Zhong S."/>
            <person name="Hamelin R.C."/>
            <person name="Grigoriev I.V."/>
            <person name="Szabo L.J."/>
            <person name="Martin F."/>
        </authorList>
    </citation>
    <scope>NUCLEOTIDE SEQUENCE [LARGE SCALE GENOMIC DNA]</scope>
    <source>
        <strain evidence="3">98AG31 / pathotype 3-4-7</strain>
    </source>
</reference>
<dbReference type="OrthoDB" id="422106at2759"/>
<dbReference type="InParanoid" id="F4RLF3"/>
<feature type="compositionally biased region" description="Basic and acidic residues" evidence="1">
    <location>
        <begin position="374"/>
        <end position="384"/>
    </location>
</feature>
<feature type="compositionally biased region" description="Basic and acidic residues" evidence="1">
    <location>
        <begin position="47"/>
        <end position="62"/>
    </location>
</feature>
<dbReference type="KEGG" id="mlr:MELLADRAFT_86141"/>
<dbReference type="Proteomes" id="UP000001072">
    <property type="component" value="Unassembled WGS sequence"/>
</dbReference>
<feature type="region of interest" description="Disordered" evidence="1">
    <location>
        <begin position="289"/>
        <end position="353"/>
    </location>
</feature>
<dbReference type="VEuPathDB" id="FungiDB:MELLADRAFT_86141"/>
<dbReference type="RefSeq" id="XP_007409966.1">
    <property type="nucleotide sequence ID" value="XM_007409904.1"/>
</dbReference>
<feature type="region of interest" description="Disordered" evidence="1">
    <location>
        <begin position="366"/>
        <end position="443"/>
    </location>
</feature>
<dbReference type="eggNOG" id="ENOG502S4S9">
    <property type="taxonomic scope" value="Eukaryota"/>
</dbReference>
<evidence type="ECO:0000256" key="1">
    <source>
        <dbReference type="SAM" id="MobiDB-lite"/>
    </source>
</evidence>
<keyword evidence="3" id="KW-1185">Reference proteome</keyword>
<feature type="compositionally biased region" description="Acidic residues" evidence="1">
    <location>
        <begin position="68"/>
        <end position="77"/>
    </location>
</feature>
<protein>
    <submittedName>
        <fullName evidence="2">Uncharacterized protein</fullName>
    </submittedName>
</protein>
<accession>F4RLF3</accession>
<organism evidence="3">
    <name type="scientific">Melampsora larici-populina (strain 98AG31 / pathotype 3-4-7)</name>
    <name type="common">Poplar leaf rust fungus</name>
    <dbReference type="NCBI Taxonomy" id="747676"/>
    <lineage>
        <taxon>Eukaryota</taxon>
        <taxon>Fungi</taxon>
        <taxon>Dikarya</taxon>
        <taxon>Basidiomycota</taxon>
        <taxon>Pucciniomycotina</taxon>
        <taxon>Pucciniomycetes</taxon>
        <taxon>Pucciniales</taxon>
        <taxon>Melampsoraceae</taxon>
        <taxon>Melampsora</taxon>
    </lineage>
</organism>
<gene>
    <name evidence="2" type="ORF">MELLADRAFT_86141</name>
</gene>
<feature type="compositionally biased region" description="Polar residues" evidence="1">
    <location>
        <begin position="292"/>
        <end position="303"/>
    </location>
</feature>
<feature type="compositionally biased region" description="Low complexity" evidence="1">
    <location>
        <begin position="492"/>
        <end position="514"/>
    </location>
</feature>
<dbReference type="HOGENOM" id="CLU_530042_0_0_1"/>
<dbReference type="STRING" id="747676.F4RLF3"/>
<dbReference type="EMBL" id="GL883106">
    <property type="protein sequence ID" value="EGG07006.1"/>
    <property type="molecule type" value="Genomic_DNA"/>
</dbReference>
<feature type="region of interest" description="Disordered" evidence="1">
    <location>
        <begin position="1"/>
        <end position="33"/>
    </location>
</feature>
<feature type="compositionally biased region" description="Basic and acidic residues" evidence="1">
    <location>
        <begin position="397"/>
        <end position="411"/>
    </location>
</feature>
<dbReference type="Pfam" id="PF10309">
    <property type="entry name" value="NCBP3"/>
    <property type="match status" value="1"/>
</dbReference>
<dbReference type="AlphaFoldDB" id="F4RLF3"/>
<feature type="region of interest" description="Disordered" evidence="1">
    <location>
        <begin position="473"/>
        <end position="514"/>
    </location>
</feature>
<evidence type="ECO:0000313" key="2">
    <source>
        <dbReference type="EMBL" id="EGG07006.1"/>
    </source>
</evidence>
<dbReference type="GeneID" id="18934099"/>
<evidence type="ECO:0000313" key="3">
    <source>
        <dbReference type="Proteomes" id="UP000001072"/>
    </source>
</evidence>
<dbReference type="GO" id="GO:0003729">
    <property type="term" value="F:mRNA binding"/>
    <property type="evidence" value="ECO:0007669"/>
    <property type="project" value="InterPro"/>
</dbReference>
<dbReference type="InterPro" id="IPR019416">
    <property type="entry name" value="NCBP3"/>
</dbReference>